<evidence type="ECO:0000313" key="2">
    <source>
        <dbReference type="Proteomes" id="UP000295043"/>
    </source>
</evidence>
<accession>A0A4V2RC78</accession>
<comment type="caution">
    <text evidence="1">The sequence shown here is derived from an EMBL/GenBank/DDBJ whole genome shotgun (WGS) entry which is preliminary data.</text>
</comment>
<dbReference type="EMBL" id="SLVU01000029">
    <property type="protein sequence ID" value="TCN19820.1"/>
    <property type="molecule type" value="Genomic_DNA"/>
</dbReference>
<gene>
    <name evidence="1" type="ORF">EV184_12949</name>
</gene>
<proteinExistence type="predicted"/>
<sequence length="133" mass="14020">MVTTLRPRTFDRGIAECAKLALNSEIGAATFATDFLCKAEHVRIASSGRRAEEEAQLPSQVEAMSIAPLQGNAARSGKADLYCAAAGIVRLCVPAKVARRACSDMSFASNWIIVCHIAFSAGFLSPSISTVAS</sequence>
<dbReference type="Proteomes" id="UP000295043">
    <property type="component" value="Unassembled WGS sequence"/>
</dbReference>
<organism evidence="1 2">
    <name type="scientific">Sinorhizobium americanum</name>
    <dbReference type="NCBI Taxonomy" id="194963"/>
    <lineage>
        <taxon>Bacteria</taxon>
        <taxon>Pseudomonadati</taxon>
        <taxon>Pseudomonadota</taxon>
        <taxon>Alphaproteobacteria</taxon>
        <taxon>Hyphomicrobiales</taxon>
        <taxon>Rhizobiaceae</taxon>
        <taxon>Sinorhizobium/Ensifer group</taxon>
        <taxon>Sinorhizobium</taxon>
    </lineage>
</organism>
<name>A0A4V2RC78_9HYPH</name>
<dbReference type="AlphaFoldDB" id="A0A4V2RC78"/>
<protein>
    <submittedName>
        <fullName evidence="1">Uncharacterized protein</fullName>
    </submittedName>
</protein>
<evidence type="ECO:0000313" key="1">
    <source>
        <dbReference type="EMBL" id="TCN19820.1"/>
    </source>
</evidence>
<reference evidence="1 2" key="1">
    <citation type="submission" date="2019-03" db="EMBL/GenBank/DDBJ databases">
        <title>Genomic Encyclopedia of Type Strains, Phase IV (KMG-V): Genome sequencing to study the core and pangenomes of soil and plant-associated prokaryotes.</title>
        <authorList>
            <person name="Whitman W."/>
        </authorList>
    </citation>
    <scope>NUCLEOTIDE SEQUENCE [LARGE SCALE GENOMIC DNA]</scope>
    <source>
        <strain evidence="1 2">23C40</strain>
    </source>
</reference>